<dbReference type="PROSITE" id="PS50974">
    <property type="entry name" value="ADOMET_ACTIVATION"/>
    <property type="match status" value="1"/>
</dbReference>
<dbReference type="GO" id="GO:0046653">
    <property type="term" value="P:tetrahydrofolate metabolic process"/>
    <property type="evidence" value="ECO:0007669"/>
    <property type="project" value="TreeGrafter"/>
</dbReference>
<reference evidence="7" key="1">
    <citation type="journal article" date="2020" name="Cell">
        <title>Large-Scale Comparative Analyses of Tick Genomes Elucidate Their Genetic Diversity and Vector Capacities.</title>
        <authorList>
            <consortium name="Tick Genome and Microbiome Consortium (TIGMIC)"/>
            <person name="Jia N."/>
            <person name="Wang J."/>
            <person name="Shi W."/>
            <person name="Du L."/>
            <person name="Sun Y."/>
            <person name="Zhan W."/>
            <person name="Jiang J.F."/>
            <person name="Wang Q."/>
            <person name="Zhang B."/>
            <person name="Ji P."/>
            <person name="Bell-Sakyi L."/>
            <person name="Cui X.M."/>
            <person name="Yuan T.T."/>
            <person name="Jiang B.G."/>
            <person name="Yang W.F."/>
            <person name="Lam T.T."/>
            <person name="Chang Q.C."/>
            <person name="Ding S.J."/>
            <person name="Wang X.J."/>
            <person name="Zhu J.G."/>
            <person name="Ruan X.D."/>
            <person name="Zhao L."/>
            <person name="Wei J.T."/>
            <person name="Ye R.Z."/>
            <person name="Que T.C."/>
            <person name="Du C.H."/>
            <person name="Zhou Y.H."/>
            <person name="Cheng J.X."/>
            <person name="Dai P.F."/>
            <person name="Guo W.B."/>
            <person name="Han X.H."/>
            <person name="Huang E.J."/>
            <person name="Li L.F."/>
            <person name="Wei W."/>
            <person name="Gao Y.C."/>
            <person name="Liu J.Z."/>
            <person name="Shao H.Z."/>
            <person name="Wang X."/>
            <person name="Wang C.C."/>
            <person name="Yang T.C."/>
            <person name="Huo Q.B."/>
            <person name="Li W."/>
            <person name="Chen H.Y."/>
            <person name="Chen S.E."/>
            <person name="Zhou L.G."/>
            <person name="Ni X.B."/>
            <person name="Tian J.H."/>
            <person name="Sheng Y."/>
            <person name="Liu T."/>
            <person name="Pan Y.S."/>
            <person name="Xia L.Y."/>
            <person name="Li J."/>
            <person name="Zhao F."/>
            <person name="Cao W.C."/>
        </authorList>
    </citation>
    <scope>NUCLEOTIDE SEQUENCE</scope>
    <source>
        <strain evidence="7">Rmic-2018</strain>
    </source>
</reference>
<dbReference type="Gene3D" id="1.10.288.10">
    <property type="entry name" value="Cobalamin-dependent Methionine Synthase, domain 2"/>
    <property type="match status" value="1"/>
</dbReference>
<evidence type="ECO:0000313" key="7">
    <source>
        <dbReference type="EMBL" id="KAH8029117.1"/>
    </source>
</evidence>
<dbReference type="Proteomes" id="UP000821866">
    <property type="component" value="Chromosome 4"/>
</dbReference>
<dbReference type="Gene3D" id="3.20.20.20">
    <property type="entry name" value="Dihydropteroate synthase-like"/>
    <property type="match status" value="1"/>
</dbReference>
<accession>A0A9J6E4W0</accession>
<dbReference type="GO" id="GO:0005829">
    <property type="term" value="C:cytosol"/>
    <property type="evidence" value="ECO:0007669"/>
    <property type="project" value="TreeGrafter"/>
</dbReference>
<keyword evidence="8" id="KW-1185">Reference proteome</keyword>
<dbReference type="InterPro" id="IPR036724">
    <property type="entry name" value="Cobalamin-bd_sf"/>
</dbReference>
<gene>
    <name evidence="7" type="ORF">HPB51_022701</name>
</gene>
<keyword evidence="3" id="KW-0170">Cobalt</keyword>
<dbReference type="Pfam" id="PF02310">
    <property type="entry name" value="B12-binding"/>
    <property type="match status" value="1"/>
</dbReference>
<evidence type="ECO:0008006" key="9">
    <source>
        <dbReference type="Google" id="ProtNLM"/>
    </source>
</evidence>
<dbReference type="InterPro" id="IPR050554">
    <property type="entry name" value="Met_Synthase/Corrinoid"/>
</dbReference>
<feature type="domain" description="B12-binding" evidence="6">
    <location>
        <begin position="49"/>
        <end position="184"/>
    </location>
</feature>
<dbReference type="PROSITE" id="PS51332">
    <property type="entry name" value="B12_BINDING"/>
    <property type="match status" value="1"/>
</dbReference>
<protein>
    <recommendedName>
        <fullName evidence="9">Methionine synthase</fullName>
    </recommendedName>
</protein>
<dbReference type="InterPro" id="IPR006158">
    <property type="entry name" value="Cobalamin-bd"/>
</dbReference>
<feature type="domain" description="AdoMet activation" evidence="5">
    <location>
        <begin position="141"/>
        <end position="310"/>
    </location>
</feature>
<evidence type="ECO:0000256" key="1">
    <source>
        <dbReference type="ARBA" id="ARBA00022679"/>
    </source>
</evidence>
<dbReference type="GO" id="GO:0050667">
    <property type="term" value="P:homocysteine metabolic process"/>
    <property type="evidence" value="ECO:0007669"/>
    <property type="project" value="TreeGrafter"/>
</dbReference>
<proteinExistence type="predicted"/>
<dbReference type="GO" id="GO:0046872">
    <property type="term" value="F:metal ion binding"/>
    <property type="evidence" value="ECO:0007669"/>
    <property type="project" value="UniProtKB-KW"/>
</dbReference>
<reference evidence="7" key="2">
    <citation type="submission" date="2021-09" db="EMBL/GenBank/DDBJ databases">
        <authorList>
            <person name="Jia N."/>
            <person name="Wang J."/>
            <person name="Shi W."/>
            <person name="Du L."/>
            <person name="Sun Y."/>
            <person name="Zhan W."/>
            <person name="Jiang J."/>
            <person name="Wang Q."/>
            <person name="Zhang B."/>
            <person name="Ji P."/>
            <person name="Sakyi L.B."/>
            <person name="Cui X."/>
            <person name="Yuan T."/>
            <person name="Jiang B."/>
            <person name="Yang W."/>
            <person name="Lam T.T.-Y."/>
            <person name="Chang Q."/>
            <person name="Ding S."/>
            <person name="Wang X."/>
            <person name="Zhu J."/>
            <person name="Ruan X."/>
            <person name="Zhao L."/>
            <person name="Wei J."/>
            <person name="Que T."/>
            <person name="Du C."/>
            <person name="Cheng J."/>
            <person name="Dai P."/>
            <person name="Han X."/>
            <person name="Huang E."/>
            <person name="Gao Y."/>
            <person name="Liu J."/>
            <person name="Shao H."/>
            <person name="Ye R."/>
            <person name="Li L."/>
            <person name="Wei W."/>
            <person name="Wang X."/>
            <person name="Wang C."/>
            <person name="Huo Q."/>
            <person name="Li W."/>
            <person name="Guo W."/>
            <person name="Chen H."/>
            <person name="Chen S."/>
            <person name="Zhou L."/>
            <person name="Zhou L."/>
            <person name="Ni X."/>
            <person name="Tian J."/>
            <person name="Zhou Y."/>
            <person name="Sheng Y."/>
            <person name="Liu T."/>
            <person name="Pan Y."/>
            <person name="Xia L."/>
            <person name="Li J."/>
            <person name="Zhao F."/>
            <person name="Cao W."/>
        </authorList>
    </citation>
    <scope>NUCLEOTIDE SEQUENCE</scope>
    <source>
        <strain evidence="7">Rmic-2018</strain>
        <tissue evidence="7">Larvae</tissue>
    </source>
</reference>
<evidence type="ECO:0000256" key="3">
    <source>
        <dbReference type="ARBA" id="ARBA00023285"/>
    </source>
</evidence>
<dbReference type="GO" id="GO:0008705">
    <property type="term" value="F:methionine synthase activity"/>
    <property type="evidence" value="ECO:0007669"/>
    <property type="project" value="InterPro"/>
</dbReference>
<dbReference type="PANTHER" id="PTHR45833:SF1">
    <property type="entry name" value="METHIONINE SYNTHASE"/>
    <property type="match status" value="1"/>
</dbReference>
<dbReference type="AlphaFoldDB" id="A0A9J6E4W0"/>
<keyword evidence="1 4" id="KW-0808">Transferase</keyword>
<dbReference type="SUPFAM" id="SSF52242">
    <property type="entry name" value="Cobalamin (vitamin B12)-binding domain"/>
    <property type="match status" value="1"/>
</dbReference>
<comment type="caution">
    <text evidence="7">The sequence shown here is derived from an EMBL/GenBank/DDBJ whole genome shotgun (WGS) entry which is preliminary data.</text>
</comment>
<dbReference type="InterPro" id="IPR011005">
    <property type="entry name" value="Dihydropteroate_synth-like_sf"/>
</dbReference>
<sequence>MDMGIVNAGCLPVYDTIDPELLELCEAVVMNTDPEATEKLLEYSKVSHSGVVVLATVRGDVHDIGKNIVAVVLGCNNFKVIDLGVMVPCDKILDVVREENADILGLSGLITPSLNEMIHVATEMERQKFSVPLLIGGATTSKRHTAVKIAPRYRQPVIYVPDASKSVVVPQFLGNKIFHDVNIEELVPYIDWKPFFDVWQLKGKYPNQRYPKIFEDDHVGQEAKRLFDEANQMLAEIIDSRLLQARGVVGFYSANSVGDDIHLYADDGFPRRHVVGTLYGLRQQVEDYSRRKGTTFEEVQKWLGPILDTD</sequence>
<keyword evidence="2" id="KW-0479">Metal-binding</keyword>
<dbReference type="PANTHER" id="PTHR45833">
    <property type="entry name" value="METHIONINE SYNTHASE"/>
    <property type="match status" value="1"/>
</dbReference>
<dbReference type="GO" id="GO:0032259">
    <property type="term" value="P:methylation"/>
    <property type="evidence" value="ECO:0007669"/>
    <property type="project" value="UniProtKB-KW"/>
</dbReference>
<dbReference type="SUPFAM" id="SSF56507">
    <property type="entry name" value="Methionine synthase activation domain-like"/>
    <property type="match status" value="1"/>
</dbReference>
<evidence type="ECO:0000259" key="6">
    <source>
        <dbReference type="PROSITE" id="PS51332"/>
    </source>
</evidence>
<keyword evidence="4" id="KW-0489">Methyltransferase</keyword>
<dbReference type="EMBL" id="JABSTU010000006">
    <property type="protein sequence ID" value="KAH8029117.1"/>
    <property type="molecule type" value="Genomic_DNA"/>
</dbReference>
<evidence type="ECO:0000259" key="5">
    <source>
        <dbReference type="PROSITE" id="PS50974"/>
    </source>
</evidence>
<dbReference type="Pfam" id="PF02965">
    <property type="entry name" value="Met_synt_B12"/>
    <property type="match status" value="1"/>
</dbReference>
<dbReference type="InterPro" id="IPR037010">
    <property type="entry name" value="VitB12-dep_Met_synth_activ_sf"/>
</dbReference>
<organism evidence="7 8">
    <name type="scientific">Rhipicephalus microplus</name>
    <name type="common">Cattle tick</name>
    <name type="synonym">Boophilus microplus</name>
    <dbReference type="NCBI Taxonomy" id="6941"/>
    <lineage>
        <taxon>Eukaryota</taxon>
        <taxon>Metazoa</taxon>
        <taxon>Ecdysozoa</taxon>
        <taxon>Arthropoda</taxon>
        <taxon>Chelicerata</taxon>
        <taxon>Arachnida</taxon>
        <taxon>Acari</taxon>
        <taxon>Parasitiformes</taxon>
        <taxon>Ixodida</taxon>
        <taxon>Ixodoidea</taxon>
        <taxon>Ixodidae</taxon>
        <taxon>Rhipicephalinae</taxon>
        <taxon>Rhipicephalus</taxon>
        <taxon>Boophilus</taxon>
    </lineage>
</organism>
<evidence type="ECO:0000256" key="2">
    <source>
        <dbReference type="ARBA" id="ARBA00022723"/>
    </source>
</evidence>
<dbReference type="VEuPathDB" id="VectorBase:LOC119168264"/>
<dbReference type="Gene3D" id="3.40.50.280">
    <property type="entry name" value="Cobalamin-binding domain"/>
    <property type="match status" value="1"/>
</dbReference>
<dbReference type="InterPro" id="IPR004223">
    <property type="entry name" value="VitB12-dep_Met_synth_activ_dom"/>
</dbReference>
<evidence type="ECO:0000313" key="8">
    <source>
        <dbReference type="Proteomes" id="UP000821866"/>
    </source>
</evidence>
<evidence type="ECO:0000256" key="4">
    <source>
        <dbReference type="PROSITE-ProRule" id="PRU00346"/>
    </source>
</evidence>
<name>A0A9J6E4W0_RHIMP</name>
<dbReference type="GO" id="GO:0031419">
    <property type="term" value="F:cobalamin binding"/>
    <property type="evidence" value="ECO:0007669"/>
    <property type="project" value="InterPro"/>
</dbReference>